<dbReference type="PANTHER" id="PTHR18884">
    <property type="entry name" value="SEPTIN"/>
    <property type="match status" value="1"/>
</dbReference>
<dbReference type="Proteomes" id="UP000789901">
    <property type="component" value="Unassembled WGS sequence"/>
</dbReference>
<reference evidence="5 6" key="1">
    <citation type="submission" date="2021-06" db="EMBL/GenBank/DDBJ databases">
        <authorList>
            <person name="Kallberg Y."/>
            <person name="Tangrot J."/>
            <person name="Rosling A."/>
        </authorList>
    </citation>
    <scope>NUCLEOTIDE SEQUENCE [LARGE SCALE GENOMIC DNA]</scope>
    <source>
        <strain evidence="5 6">120-4 pot B 10/14</strain>
    </source>
</reference>
<protein>
    <submittedName>
        <fullName evidence="5">44743_t:CDS:1</fullName>
    </submittedName>
</protein>
<feature type="coiled-coil region" evidence="2">
    <location>
        <begin position="1391"/>
        <end position="1425"/>
    </location>
</feature>
<evidence type="ECO:0000259" key="4">
    <source>
        <dbReference type="Pfam" id="PF04548"/>
    </source>
</evidence>
<sequence>MVKEYSPSIIESKELTVKIKPKKQGEYGELSTTVLTNFCDSLEATLDNNASYHLFPELTNNKEFGKLFDYQLCYFENKNNTTMNTRNILLIGRTGGGKSTLGNVLINKNDNFDEVFGESSQSVSETKNVKEAAVEIDISRDGSEKVKYRIIDTIGLGDTKLTPQGVLTRLAEVASRVKSGGLNHIFFVTQGRFSKEEIEAYDLLSSIIFDSDVLKYTTIVRTNFPSFEKEEACANDRAALRMENADLAHILGSVNVIYVDNPPLEGRPRVVEINKETREESRKRLLTYLAGCQGNYRPNNIDELDQRVQDYKTNEQKLKDKMKEMEADRKRKEEEFRKKLADMKEEYTQELRKNKRQFEENLDKAKKESDKKLEETKKKLEEDGQKKLDDAERRAKERERDAETRHKQDLKRVEDSHEQSKRDLQNQLQQSKSETESLKKKVDEASSSSKVDISAELDKLKTEDKEVRLKELEIEKFRAEKEEARLDELNKVEIERRKQQKEAEKKKQTQEEKARALAHEKEAAGFTETVVKGVFTNMHGRKKRLEEFINKFDISLTILEFEKLFSEVKEIYPSDEELPSSTVGGEKLKKLKNHQKNLEEGGRIDKEFDKYIKVSPSLADEYEKQKKEAKESKKKLDKLLKDDEPRQKAEELLNKYKNNSPFSEGNSDKDAEFDEQITNLQNQIKDLENRQNQDSSLERDHKYKQELEKSKRELEDLKKKNQKTSVGEKDNNFPTGLVVGGIVKFPSTLTKRIELDDQFFTAAQQFANETLDFSYYSELEQIVNISKIQGVIKKIDVSQNKGLVELTLPNQKLTRLNLSNNKKLITLNVSNNQLADIAKCSKIKFLACQNNYLNELRVHKDLRYLLVSSGQNYLQPQNHDKNRIHPLKNVTYVTPLESQNAENEIIESDSLQVKLKPLQRVNYRNISENALNRFVNSLEATLDNDSFFHLFPVYDDNKSFEELFDFNKIFCGKKTDKKKIGEASYGDLEKLFYNWKKANQGKTKLKTETRKSAVSRATSDKVRNILLIGRTGSGKSTLANVLINKDGEFGEIFRESAGSVSETRNIQSEKFSIDISKNEEEKINYRVIDTIGFGDTKLSNKAVLQLLQDLVPIIGDDGLNQILFVTDGRFTEKEIETYKLLETVIFDKEVVDFTTIIRVRFPKFEDNSFCNKDRERLRGENEEIFRILKASKIIYLNNPPLEGRATVIELAKETREESRKRLLTYLATCQDIYYPANLTEFKQRIDDYQTKSEQLEKELREKEKVVKEQEDKFQSDILATQTRQQIDLELSRRKFEQKIKTAKNAETRRKAEINRIESEFKNRKVRVGEAVCSRGHSNVTAYNKHGNRPDPDDFEDTISYVYCSSCGKNDYSCEVRNATSYNFEEWCKMRNQSYARELEQMNQQIQEQERRKQEIINRIQQERRDRDAIFRSELEKQRQTQQQIVNKERMIDEERTKQQKATIEGRINSASQERENQLRRELAEMKKKQAEQIRQSKAKRDAAQQELYAYIEQRRN</sequence>
<accession>A0ABN7VAB2</accession>
<feature type="region of interest" description="Disordered" evidence="3">
    <location>
        <begin position="710"/>
        <end position="731"/>
    </location>
</feature>
<evidence type="ECO:0000256" key="2">
    <source>
        <dbReference type="SAM" id="Coils"/>
    </source>
</evidence>
<keyword evidence="6" id="KW-1185">Reference proteome</keyword>
<gene>
    <name evidence="5" type="ORF">GMARGA_LOCUS16314</name>
</gene>
<feature type="region of interest" description="Disordered" evidence="3">
    <location>
        <begin position="621"/>
        <end position="646"/>
    </location>
</feature>
<dbReference type="SUPFAM" id="SSF52047">
    <property type="entry name" value="RNI-like"/>
    <property type="match status" value="1"/>
</dbReference>
<evidence type="ECO:0000313" key="6">
    <source>
        <dbReference type="Proteomes" id="UP000789901"/>
    </source>
</evidence>
<feature type="compositionally biased region" description="Basic and acidic residues" evidence="3">
    <location>
        <begin position="637"/>
        <end position="646"/>
    </location>
</feature>
<feature type="coiled-coil region" evidence="2">
    <location>
        <begin position="1238"/>
        <end position="1272"/>
    </location>
</feature>
<feature type="compositionally biased region" description="Basic and acidic residues" evidence="3">
    <location>
        <begin position="433"/>
        <end position="444"/>
    </location>
</feature>
<keyword evidence="1" id="KW-0547">Nucleotide-binding</keyword>
<feature type="compositionally biased region" description="Basic and acidic residues" evidence="3">
    <location>
        <begin position="621"/>
        <end position="631"/>
    </location>
</feature>
<dbReference type="EMBL" id="CAJVQB010011778">
    <property type="protein sequence ID" value="CAG8750328.1"/>
    <property type="molecule type" value="Genomic_DNA"/>
</dbReference>
<feature type="domain" description="AIG1-type G" evidence="4">
    <location>
        <begin position="86"/>
        <end position="231"/>
    </location>
</feature>
<name>A0ABN7VAB2_GIGMA</name>
<dbReference type="InterPro" id="IPR027417">
    <property type="entry name" value="P-loop_NTPase"/>
</dbReference>
<dbReference type="InterPro" id="IPR006703">
    <property type="entry name" value="G_AIG1"/>
</dbReference>
<evidence type="ECO:0000313" key="5">
    <source>
        <dbReference type="EMBL" id="CAG8750328.1"/>
    </source>
</evidence>
<dbReference type="Gene3D" id="3.40.50.300">
    <property type="entry name" value="P-loop containing nucleotide triphosphate hydrolases"/>
    <property type="match status" value="2"/>
</dbReference>
<feature type="domain" description="AIG1-type G" evidence="4">
    <location>
        <begin position="1023"/>
        <end position="1189"/>
    </location>
</feature>
<proteinExistence type="predicted"/>
<dbReference type="Gene3D" id="3.80.10.10">
    <property type="entry name" value="Ribonuclease Inhibitor"/>
    <property type="match status" value="1"/>
</dbReference>
<feature type="region of interest" description="Disordered" evidence="3">
    <location>
        <begin position="358"/>
        <end position="457"/>
    </location>
</feature>
<feature type="compositionally biased region" description="Basic and acidic residues" evidence="3">
    <location>
        <begin position="710"/>
        <end position="719"/>
    </location>
</feature>
<organism evidence="5 6">
    <name type="scientific">Gigaspora margarita</name>
    <dbReference type="NCBI Taxonomy" id="4874"/>
    <lineage>
        <taxon>Eukaryota</taxon>
        <taxon>Fungi</taxon>
        <taxon>Fungi incertae sedis</taxon>
        <taxon>Mucoromycota</taxon>
        <taxon>Glomeromycotina</taxon>
        <taxon>Glomeromycetes</taxon>
        <taxon>Diversisporales</taxon>
        <taxon>Gigasporaceae</taxon>
        <taxon>Gigaspora</taxon>
    </lineage>
</organism>
<feature type="region of interest" description="Disordered" evidence="3">
    <location>
        <begin position="1453"/>
        <end position="1474"/>
    </location>
</feature>
<dbReference type="InterPro" id="IPR032675">
    <property type="entry name" value="LRR_dom_sf"/>
</dbReference>
<keyword evidence="2" id="KW-0175">Coiled coil</keyword>
<evidence type="ECO:0000256" key="1">
    <source>
        <dbReference type="ARBA" id="ARBA00022741"/>
    </source>
</evidence>
<evidence type="ECO:0000256" key="3">
    <source>
        <dbReference type="SAM" id="MobiDB-lite"/>
    </source>
</evidence>
<dbReference type="SUPFAM" id="SSF52540">
    <property type="entry name" value="P-loop containing nucleoside triphosphate hydrolases"/>
    <property type="match status" value="2"/>
</dbReference>
<comment type="caution">
    <text evidence="5">The sequence shown here is derived from an EMBL/GenBank/DDBJ whole genome shotgun (WGS) entry which is preliminary data.</text>
</comment>
<feature type="region of interest" description="Disordered" evidence="3">
    <location>
        <begin position="488"/>
        <end position="520"/>
    </location>
</feature>
<feature type="compositionally biased region" description="Basic and acidic residues" evidence="3">
    <location>
        <begin position="358"/>
        <end position="424"/>
    </location>
</feature>
<dbReference type="Pfam" id="PF04548">
    <property type="entry name" value="AIG1"/>
    <property type="match status" value="2"/>
</dbReference>